<dbReference type="Proteomes" id="UP000018467">
    <property type="component" value="Unassembled WGS sequence"/>
</dbReference>
<protein>
    <submittedName>
        <fullName evidence="2">Uncharacterized protein</fullName>
    </submittedName>
</protein>
<dbReference type="Ensembl" id="ENSAMXT00000057981.1">
    <property type="protein sequence ID" value="ENSAMXP00000038235.1"/>
    <property type="gene ID" value="ENSAMXG00000009225.2"/>
</dbReference>
<feature type="region of interest" description="Disordered" evidence="1">
    <location>
        <begin position="317"/>
        <end position="338"/>
    </location>
</feature>
<dbReference type="Pfam" id="PF15090">
    <property type="entry name" value="DUF4553"/>
    <property type="match status" value="1"/>
</dbReference>
<dbReference type="AlphaFoldDB" id="A0A3B1J8N7"/>
<accession>A0A3B1J8N7</accession>
<evidence type="ECO:0000313" key="3">
    <source>
        <dbReference type="Proteomes" id="UP000018467"/>
    </source>
</evidence>
<feature type="compositionally biased region" description="Polar residues" evidence="1">
    <location>
        <begin position="661"/>
        <end position="671"/>
    </location>
</feature>
<dbReference type="Bgee" id="ENSAMXG00000009225">
    <property type="expression patterns" value="Expressed in zone of skin and 14 other cell types or tissues"/>
</dbReference>
<dbReference type="GeneTree" id="ENSGT00940000154965"/>
<dbReference type="PANTHER" id="PTHR14931">
    <property type="entry name" value="GENE 340-RELATED"/>
    <property type="match status" value="1"/>
</dbReference>
<feature type="compositionally biased region" description="Basic and acidic residues" evidence="1">
    <location>
        <begin position="629"/>
        <end position="656"/>
    </location>
</feature>
<evidence type="ECO:0000256" key="1">
    <source>
        <dbReference type="SAM" id="MobiDB-lite"/>
    </source>
</evidence>
<feature type="compositionally biased region" description="Basic and acidic residues" evidence="1">
    <location>
        <begin position="678"/>
        <end position="714"/>
    </location>
</feature>
<reference evidence="2" key="4">
    <citation type="submission" date="2025-09" db="UniProtKB">
        <authorList>
            <consortium name="Ensembl"/>
        </authorList>
    </citation>
    <scope>IDENTIFICATION</scope>
</reference>
<feature type="compositionally biased region" description="Low complexity" evidence="1">
    <location>
        <begin position="532"/>
        <end position="548"/>
    </location>
</feature>
<feature type="region of interest" description="Disordered" evidence="1">
    <location>
        <begin position="379"/>
        <end position="418"/>
    </location>
</feature>
<feature type="compositionally biased region" description="Basic and acidic residues" evidence="1">
    <location>
        <begin position="490"/>
        <end position="506"/>
    </location>
</feature>
<dbReference type="InterPro" id="IPR028104">
    <property type="entry name" value="DUF4553"/>
</dbReference>
<feature type="compositionally biased region" description="Polar residues" evidence="1">
    <location>
        <begin position="1107"/>
        <end position="1131"/>
    </location>
</feature>
<dbReference type="PANTHER" id="PTHR14931:SF2">
    <property type="entry name" value="LIGAND DEPENDENT NUCLEAR RECEPTOR COREPRESSOR"/>
    <property type="match status" value="1"/>
</dbReference>
<feature type="compositionally biased region" description="Polar residues" evidence="1">
    <location>
        <begin position="449"/>
        <end position="459"/>
    </location>
</feature>
<feature type="compositionally biased region" description="Polar residues" evidence="1">
    <location>
        <begin position="581"/>
        <end position="595"/>
    </location>
</feature>
<feature type="region of interest" description="Disordered" evidence="1">
    <location>
        <begin position="915"/>
        <end position="954"/>
    </location>
</feature>
<sequence>MTEETRKLAVAISTPEVKESAIASVKIKELAPFEQPLKTEGAASVKTLPCVELSTMDIREDSLSSSDLVGAESRSTIDPPKCPTLLIVKNRNSGSLEAKNVTEEISDIQHLKMATNEQSLCTSDTQLQASSSESDIVELSSSSLARVHSEPKYCAVQRSFSAHSRGSSARSCTVLRTPNVITPISQCGTARKSRKATHTLQKDSSGCRVISNRMLPRKNARKSTRGCKFIGGCWELKTVRTLRKCAENGSGNCPVTMPEITTLITPKHALAKPDGVPPLDVLFAGDCLIQSKEQSSPEQPSDTSVQQDKYAEIPTSVADNDVQTEPENPKDSPSNVVDINVPCTEVEVELVTENLDAPIPDGTLAGPETEDITENTTTEAMLSPSSDLDMPQDVAHDSDNLNSEDLKDENKSSPRDEQQIEAIEQIQVQELNPEMQVATFTGAEKNADLQMTETNLNSEDGTKATEDNTAELGAKSDLIVEEIATNEQPETSKEEKIVQKTPERSSPKKGAVKSIVSSDRCLRSRVSKGTSEQTPQPEMPVPTEVPTELLAQSDVHEKSINTQESKPPLKACKLNEVEETMPSQDDQNNLNASESPKTEKSQKSPVVSEKPDMGTTAENMVCTRRKQKVKDMMVKESESDKEKDVLEVSNAKDEVVAKPQVTLSGGSSNEVAENVEVTPRKTEESPGKSLRSSERIAKLTVKTDKPLKDQKFKDSPSSSLPESTLISVNLPTSGPVLHSPSKFLEVLNENENQHLITDLNVKFDKMQKGWVQMDKEAQPPPKPKNKGDRLKEIWKSKKRIRKPRSLEQQRFSPVQTLFMKSFDLPSICRWFLQSTETKSLVIVKKVNTRLPSETQLCFHSSASLPGSTNGVFPSLQAERLKKHLKKFAIASPVKSTPKTKRLIAKALAEGLSVSKGKEKRETSTATRISTKPHSYSGLIQTSPSESHSKVTANTKNPASARILRKYSNIREKMQVQQKKTLKTLKSKGTSKPRVMPKNISKKEMSTSKGQKSAIVKKVKVLAKKATTKSTSVKAQTPKSVVSKALKGLKSRAGLPTKKVLPKKSKTNPVTNTKTKSKKEMVAKTDLQKSPHTKTEHHKKSPAPKGSESLTSQSSQATDTKPSNSEDQVLTRSQRKVDTAALAQTRSPKAATKRGMEASPSSAKRTRTSK</sequence>
<reference evidence="2" key="3">
    <citation type="submission" date="2025-08" db="UniProtKB">
        <authorList>
            <consortium name="Ensembl"/>
        </authorList>
    </citation>
    <scope>IDENTIFICATION</scope>
</reference>
<feature type="region of interest" description="Disordered" evidence="1">
    <location>
        <begin position="772"/>
        <end position="792"/>
    </location>
</feature>
<feature type="compositionally biased region" description="Basic and acidic residues" evidence="1">
    <location>
        <begin position="394"/>
        <end position="418"/>
    </location>
</feature>
<feature type="region of interest" description="Disordered" evidence="1">
    <location>
        <begin position="438"/>
        <end position="723"/>
    </location>
</feature>
<evidence type="ECO:0000313" key="2">
    <source>
        <dbReference type="Ensembl" id="ENSAMXP00000038235.1"/>
    </source>
</evidence>
<dbReference type="InParanoid" id="A0A3B1J8N7"/>
<feature type="region of interest" description="Disordered" evidence="1">
    <location>
        <begin position="1043"/>
        <end position="1169"/>
    </location>
</feature>
<feature type="compositionally biased region" description="Polar residues" evidence="1">
    <location>
        <begin position="317"/>
        <end position="337"/>
    </location>
</feature>
<reference evidence="3" key="2">
    <citation type="journal article" date="2014" name="Nat. Commun.">
        <title>The cavefish genome reveals candidate genes for eye loss.</title>
        <authorList>
            <person name="McGaugh S.E."/>
            <person name="Gross J.B."/>
            <person name="Aken B."/>
            <person name="Blin M."/>
            <person name="Borowsky R."/>
            <person name="Chalopin D."/>
            <person name="Hinaux H."/>
            <person name="Jeffery W.R."/>
            <person name="Keene A."/>
            <person name="Ma L."/>
            <person name="Minx P."/>
            <person name="Murphy D."/>
            <person name="O'Quin K.E."/>
            <person name="Retaux S."/>
            <person name="Rohner N."/>
            <person name="Searle S.M."/>
            <person name="Stahl B.A."/>
            <person name="Tabin C."/>
            <person name="Volff J.N."/>
            <person name="Yoshizawa M."/>
            <person name="Warren W.C."/>
        </authorList>
    </citation>
    <scope>NUCLEOTIDE SEQUENCE [LARGE SCALE GENOMIC DNA]</scope>
    <source>
        <strain evidence="3">female</strain>
    </source>
</reference>
<reference evidence="3" key="1">
    <citation type="submission" date="2013-03" db="EMBL/GenBank/DDBJ databases">
        <authorList>
            <person name="Jeffery W."/>
            <person name="Warren W."/>
            <person name="Wilson R.K."/>
        </authorList>
    </citation>
    <scope>NUCLEOTIDE SEQUENCE</scope>
    <source>
        <strain evidence="3">female</strain>
    </source>
</reference>
<name>A0A3B1J8N7_ASTMX</name>
<feature type="compositionally biased region" description="Polar residues" evidence="1">
    <location>
        <begin position="923"/>
        <end position="954"/>
    </location>
</feature>
<proteinExistence type="predicted"/>
<keyword evidence="3" id="KW-1185">Reference proteome</keyword>
<organism evidence="2 3">
    <name type="scientific">Astyanax mexicanus</name>
    <name type="common">Blind cave fish</name>
    <name type="synonym">Astyanax fasciatus mexicanus</name>
    <dbReference type="NCBI Taxonomy" id="7994"/>
    <lineage>
        <taxon>Eukaryota</taxon>
        <taxon>Metazoa</taxon>
        <taxon>Chordata</taxon>
        <taxon>Craniata</taxon>
        <taxon>Vertebrata</taxon>
        <taxon>Euteleostomi</taxon>
        <taxon>Actinopterygii</taxon>
        <taxon>Neopterygii</taxon>
        <taxon>Teleostei</taxon>
        <taxon>Ostariophysi</taxon>
        <taxon>Characiformes</taxon>
        <taxon>Characoidei</taxon>
        <taxon>Acestrorhamphidae</taxon>
        <taxon>Acestrorhamphinae</taxon>
        <taxon>Astyanax</taxon>
    </lineage>
</organism>
<feature type="compositionally biased region" description="Basic residues" evidence="1">
    <location>
        <begin position="1090"/>
        <end position="1101"/>
    </location>
</feature>
<feature type="compositionally biased region" description="Basic and acidic residues" evidence="1">
    <location>
        <begin position="1077"/>
        <end position="1088"/>
    </location>
</feature>